<evidence type="ECO:0000256" key="1">
    <source>
        <dbReference type="SAM" id="MobiDB-lite"/>
    </source>
</evidence>
<evidence type="ECO:0000313" key="2">
    <source>
        <dbReference type="EMBL" id="CAH0560513.1"/>
    </source>
</evidence>
<feature type="region of interest" description="Disordered" evidence="1">
    <location>
        <begin position="124"/>
        <end position="165"/>
    </location>
</feature>
<name>A0A9P0FLR1_BRAAE</name>
<dbReference type="AlphaFoldDB" id="A0A9P0FLR1"/>
<keyword evidence="3" id="KW-1185">Reference proteome</keyword>
<sequence length="316" mass="35540">MASRKFACKNDPDLFCFICGHYIFGKKGRKITPNLKIAYLRYFGFEIRNEEKSWTPSLICPNCNITLNSWMSGKNVYLSFGCPVLWAEPVDHLDCYFCVINITGINSKKRKSLQYPDVTSAKKPVLHDENLPKPKHPLSYDKSSKNEPSFDTSSSENEFDAEKKHDVTQAELNDLIRDLKLSKRDSEVLASRLNQWKCLDKSTKALFGTFPDSGKKQAVLETESLTSQLDSKYTNLQHFVANLLNPKPIVDTIQEHEKFGNDGDKLRSFGTAVIGKFEGFSNVLNTAVDIPFEKAKQVGKKITNSLNAVGGKLVGL</sequence>
<feature type="compositionally biased region" description="Polar residues" evidence="1">
    <location>
        <begin position="146"/>
        <end position="156"/>
    </location>
</feature>
<protein>
    <submittedName>
        <fullName evidence="2">Uncharacterized protein</fullName>
    </submittedName>
</protein>
<dbReference type="EMBL" id="OV121138">
    <property type="protein sequence ID" value="CAH0560513.1"/>
    <property type="molecule type" value="Genomic_DNA"/>
</dbReference>
<reference evidence="2" key="1">
    <citation type="submission" date="2021-12" db="EMBL/GenBank/DDBJ databases">
        <authorList>
            <person name="King R."/>
        </authorList>
    </citation>
    <scope>NUCLEOTIDE SEQUENCE</scope>
</reference>
<dbReference type="Proteomes" id="UP001154078">
    <property type="component" value="Chromosome 7"/>
</dbReference>
<accession>A0A9P0FLR1</accession>
<gene>
    <name evidence="2" type="ORF">MELIAE_LOCUS10250</name>
</gene>
<organism evidence="2 3">
    <name type="scientific">Brassicogethes aeneus</name>
    <name type="common">Rape pollen beetle</name>
    <name type="synonym">Meligethes aeneus</name>
    <dbReference type="NCBI Taxonomy" id="1431903"/>
    <lineage>
        <taxon>Eukaryota</taxon>
        <taxon>Metazoa</taxon>
        <taxon>Ecdysozoa</taxon>
        <taxon>Arthropoda</taxon>
        <taxon>Hexapoda</taxon>
        <taxon>Insecta</taxon>
        <taxon>Pterygota</taxon>
        <taxon>Neoptera</taxon>
        <taxon>Endopterygota</taxon>
        <taxon>Coleoptera</taxon>
        <taxon>Polyphaga</taxon>
        <taxon>Cucujiformia</taxon>
        <taxon>Nitidulidae</taxon>
        <taxon>Meligethinae</taxon>
        <taxon>Brassicogethes</taxon>
    </lineage>
</organism>
<dbReference type="OrthoDB" id="6616542at2759"/>
<proteinExistence type="predicted"/>
<evidence type="ECO:0000313" key="3">
    <source>
        <dbReference type="Proteomes" id="UP001154078"/>
    </source>
</evidence>
<feature type="compositionally biased region" description="Basic and acidic residues" evidence="1">
    <location>
        <begin position="125"/>
        <end position="145"/>
    </location>
</feature>